<reference evidence="2 3" key="1">
    <citation type="submission" date="2018-06" db="EMBL/GenBank/DDBJ databases">
        <authorList>
            <person name="Feng T."/>
            <person name="Jeon C.O."/>
        </authorList>
    </citation>
    <scope>NUCLEOTIDE SEQUENCE [LARGE SCALE GENOMIC DNA]</scope>
    <source>
        <strain evidence="2 3">S23</strain>
    </source>
</reference>
<protein>
    <submittedName>
        <fullName evidence="2">Polymer-forming cytoskeletal protein</fullName>
    </submittedName>
</protein>
<proteinExistence type="predicted"/>
<evidence type="ECO:0000256" key="1">
    <source>
        <dbReference type="SAM" id="MobiDB-lite"/>
    </source>
</evidence>
<gene>
    <name evidence="2" type="ORF">DN412_02060</name>
</gene>
<dbReference type="RefSeq" id="WP_115012989.1">
    <property type="nucleotide sequence ID" value="NZ_QKWJ01000002.1"/>
</dbReference>
<feature type="compositionally biased region" description="Polar residues" evidence="1">
    <location>
        <begin position="117"/>
        <end position="127"/>
    </location>
</feature>
<evidence type="ECO:0000313" key="3">
    <source>
        <dbReference type="Proteomes" id="UP000255165"/>
    </source>
</evidence>
<accession>A0A370P1E7</accession>
<dbReference type="AlphaFoldDB" id="A0A370P1E7"/>
<evidence type="ECO:0000313" key="2">
    <source>
        <dbReference type="EMBL" id="RDK11714.1"/>
    </source>
</evidence>
<dbReference type="Proteomes" id="UP000255165">
    <property type="component" value="Unassembled WGS sequence"/>
</dbReference>
<dbReference type="EMBL" id="QKWJ01000002">
    <property type="protein sequence ID" value="RDK11714.1"/>
    <property type="molecule type" value="Genomic_DNA"/>
</dbReference>
<dbReference type="InterPro" id="IPR007607">
    <property type="entry name" value="BacA/B"/>
</dbReference>
<dbReference type="Pfam" id="PF04519">
    <property type="entry name" value="Bactofilin"/>
    <property type="match status" value="1"/>
</dbReference>
<comment type="caution">
    <text evidence="2">The sequence shown here is derived from an EMBL/GenBank/DDBJ whole genome shotgun (WGS) entry which is preliminary data.</text>
</comment>
<sequence length="135" mass="13816">MDQPISISVLNYGICIHGDVVADHGISCGGLIEGNMTVTRGLLHVAAGAVVRGRAEGEHVLVEGTVEGGVAARESLVINGRVKGDIAYAGSIRLGLNAVLEGKVTRAALPEPAALSSEPSVPKSPTQPDDRLETA</sequence>
<organism evidence="2 3">
    <name type="scientific">Cupriavidus lacunae</name>
    <dbReference type="NCBI Taxonomy" id="2666307"/>
    <lineage>
        <taxon>Bacteria</taxon>
        <taxon>Pseudomonadati</taxon>
        <taxon>Pseudomonadota</taxon>
        <taxon>Betaproteobacteria</taxon>
        <taxon>Burkholderiales</taxon>
        <taxon>Burkholderiaceae</taxon>
        <taxon>Cupriavidus</taxon>
    </lineage>
</organism>
<feature type="region of interest" description="Disordered" evidence="1">
    <location>
        <begin position="111"/>
        <end position="135"/>
    </location>
</feature>
<keyword evidence="3" id="KW-1185">Reference proteome</keyword>
<name>A0A370P1E7_9BURK</name>